<comment type="subcellular location">
    <subcellularLocation>
        <location evidence="1">Membrane</location>
        <topology evidence="1">Multi-pass membrane protein</topology>
    </subcellularLocation>
</comment>
<feature type="transmembrane region" description="Helical" evidence="6">
    <location>
        <begin position="435"/>
        <end position="454"/>
    </location>
</feature>
<feature type="transmembrane region" description="Helical" evidence="6">
    <location>
        <begin position="68"/>
        <end position="96"/>
    </location>
</feature>
<dbReference type="GO" id="GO:0015297">
    <property type="term" value="F:antiporter activity"/>
    <property type="evidence" value="ECO:0007669"/>
    <property type="project" value="InterPro"/>
</dbReference>
<evidence type="ECO:0000313" key="8">
    <source>
        <dbReference type="Proteomes" id="UP000075243"/>
    </source>
</evidence>
<feature type="transmembrane region" description="Helical" evidence="6">
    <location>
        <begin position="182"/>
        <end position="206"/>
    </location>
</feature>
<name>A0A151TAE5_CAJCA</name>
<dbReference type="EMBL" id="CM003609">
    <property type="protein sequence ID" value="KYP64009.1"/>
    <property type="molecule type" value="Genomic_DNA"/>
</dbReference>
<feature type="transmembrane region" description="Helical" evidence="6">
    <location>
        <begin position="405"/>
        <end position="429"/>
    </location>
</feature>
<dbReference type="CDD" id="cd13132">
    <property type="entry name" value="MATE_eukaryotic"/>
    <property type="match status" value="1"/>
</dbReference>
<dbReference type="GO" id="GO:1990961">
    <property type="term" value="P:xenobiotic detoxification by transmembrane export across the plasma membrane"/>
    <property type="evidence" value="ECO:0007669"/>
    <property type="project" value="InterPro"/>
</dbReference>
<evidence type="ECO:0000256" key="6">
    <source>
        <dbReference type="RuleBase" id="RU004914"/>
    </source>
</evidence>
<dbReference type="Pfam" id="PF01554">
    <property type="entry name" value="MatE"/>
    <property type="match status" value="2"/>
</dbReference>
<proteinExistence type="inferred from homology"/>
<evidence type="ECO:0000313" key="7">
    <source>
        <dbReference type="EMBL" id="KYP64009.1"/>
    </source>
</evidence>
<feature type="transmembrane region" description="Helical" evidence="6">
    <location>
        <begin position="117"/>
        <end position="142"/>
    </location>
</feature>
<evidence type="ECO:0000256" key="5">
    <source>
        <dbReference type="ARBA" id="ARBA00023136"/>
    </source>
</evidence>
<evidence type="ECO:0000256" key="2">
    <source>
        <dbReference type="ARBA" id="ARBA00010199"/>
    </source>
</evidence>
<feature type="transmembrane region" description="Helical" evidence="6">
    <location>
        <begin position="154"/>
        <end position="175"/>
    </location>
</feature>
<organism evidence="7 8">
    <name type="scientific">Cajanus cajan</name>
    <name type="common">Pigeon pea</name>
    <name type="synonym">Cajanus indicus</name>
    <dbReference type="NCBI Taxonomy" id="3821"/>
    <lineage>
        <taxon>Eukaryota</taxon>
        <taxon>Viridiplantae</taxon>
        <taxon>Streptophyta</taxon>
        <taxon>Embryophyta</taxon>
        <taxon>Tracheophyta</taxon>
        <taxon>Spermatophyta</taxon>
        <taxon>Magnoliopsida</taxon>
        <taxon>eudicotyledons</taxon>
        <taxon>Gunneridae</taxon>
        <taxon>Pentapetalae</taxon>
        <taxon>rosids</taxon>
        <taxon>fabids</taxon>
        <taxon>Fabales</taxon>
        <taxon>Fabaceae</taxon>
        <taxon>Papilionoideae</taxon>
        <taxon>50 kb inversion clade</taxon>
        <taxon>NPAAA clade</taxon>
        <taxon>indigoferoid/millettioid clade</taxon>
        <taxon>Phaseoleae</taxon>
        <taxon>Cajanus</taxon>
    </lineage>
</organism>
<keyword evidence="3 6" id="KW-0812">Transmembrane</keyword>
<dbReference type="InterPro" id="IPR045069">
    <property type="entry name" value="MATE_euk"/>
</dbReference>
<feature type="transmembrane region" description="Helical" evidence="6">
    <location>
        <begin position="332"/>
        <end position="356"/>
    </location>
</feature>
<dbReference type="AlphaFoldDB" id="A0A151TAE5"/>
<dbReference type="InterPro" id="IPR002528">
    <property type="entry name" value="MATE_fam"/>
</dbReference>
<feature type="transmembrane region" description="Helical" evidence="6">
    <location>
        <begin position="376"/>
        <end position="398"/>
    </location>
</feature>
<evidence type="ECO:0000256" key="4">
    <source>
        <dbReference type="ARBA" id="ARBA00022989"/>
    </source>
</evidence>
<protein>
    <recommendedName>
        <fullName evidence="6">Protein DETOXIFICATION</fullName>
    </recommendedName>
    <alternativeName>
        <fullName evidence="6">Multidrug and toxic compound extrusion protein</fullName>
    </alternativeName>
</protein>
<dbReference type="GO" id="GO:0016020">
    <property type="term" value="C:membrane"/>
    <property type="evidence" value="ECO:0007669"/>
    <property type="project" value="UniProtKB-SubCell"/>
</dbReference>
<keyword evidence="5 6" id="KW-0472">Membrane</keyword>
<keyword evidence="8" id="KW-1185">Reference proteome</keyword>
<accession>A0A151TAE5</accession>
<dbReference type="GO" id="GO:0042910">
    <property type="term" value="F:xenobiotic transmembrane transporter activity"/>
    <property type="evidence" value="ECO:0007669"/>
    <property type="project" value="InterPro"/>
</dbReference>
<evidence type="ECO:0000256" key="1">
    <source>
        <dbReference type="ARBA" id="ARBA00004141"/>
    </source>
</evidence>
<gene>
    <name evidence="7" type="ORF">KK1_018596</name>
</gene>
<reference evidence="7 8" key="1">
    <citation type="journal article" date="2012" name="Nat. Biotechnol.">
        <title>Draft genome sequence of pigeonpea (Cajanus cajan), an orphan legume crop of resource-poor farmers.</title>
        <authorList>
            <person name="Varshney R.K."/>
            <person name="Chen W."/>
            <person name="Li Y."/>
            <person name="Bharti A.K."/>
            <person name="Saxena R.K."/>
            <person name="Schlueter J.A."/>
            <person name="Donoghue M.T."/>
            <person name="Azam S."/>
            <person name="Fan G."/>
            <person name="Whaley A.M."/>
            <person name="Farmer A.D."/>
            <person name="Sheridan J."/>
            <person name="Iwata A."/>
            <person name="Tuteja R."/>
            <person name="Penmetsa R.V."/>
            <person name="Wu W."/>
            <person name="Upadhyaya H.D."/>
            <person name="Yang S.P."/>
            <person name="Shah T."/>
            <person name="Saxena K.B."/>
            <person name="Michael T."/>
            <person name="McCombie W.R."/>
            <person name="Yang B."/>
            <person name="Zhang G."/>
            <person name="Yang H."/>
            <person name="Wang J."/>
            <person name="Spillane C."/>
            <person name="Cook D.R."/>
            <person name="May G.D."/>
            <person name="Xu X."/>
            <person name="Jackson S.A."/>
        </authorList>
    </citation>
    <scope>NUCLEOTIDE SEQUENCE [LARGE SCALE GENOMIC DNA]</scope>
    <source>
        <strain evidence="8">cv. Asha</strain>
    </source>
</reference>
<dbReference type="Gramene" id="C.cajan_18065.t">
    <property type="protein sequence ID" value="C.cajan_18065.t"/>
    <property type="gene ID" value="C.cajan_18065"/>
</dbReference>
<feature type="transmembrane region" description="Helical" evidence="6">
    <location>
        <begin position="299"/>
        <end position="320"/>
    </location>
</feature>
<dbReference type="Proteomes" id="UP000075243">
    <property type="component" value="Chromosome 7"/>
</dbReference>
<sequence length="489" mass="54303">MEGNPKQKLLLGREKASEEEEESLAKRVWKESKVMWIVAAPGIFTRFTTFGISVISQAFVGHIGSTQLAAFALVFTVLIRFANGILLGMASALTTLCGQAYGAKEYDMMGVYLQRSWIVLFLTALCLLPLLIFTTPIMVILGQEKSIAEAAGTISLWSIPILFAYIVSFNCQTFLQSQNKNVIISFLAAFSIIIHLFLSWLLTIKFKLGIPGAMTSTILAYWIPNIGQLIFITCGWCPKTWHGFSFLAFKDLWPLVKLSLSSGVMLCLELWYNTILVLLTGNMKNAEVEIDALSICLNINGWEMMISFGFMAASSVRVANELGRGSSKAAKFSIVVTVVTSFTIGFVLFLFFLFFRERVAYVFTSNEDVVIAVGDLSPLLAISLLLNSVQPVLSGVAVGAGWQSIVAYVNIGCYYIIGIPIGMVLGNIFNWKVKGIWIGMLLGTLIQTIILIIITCKTNWDEQVFDSFSSRCFLFTRFPLKQITMRYKN</sequence>
<feature type="transmembrane region" description="Helical" evidence="6">
    <location>
        <begin position="218"/>
        <end position="237"/>
    </location>
</feature>
<comment type="similarity">
    <text evidence="2 6">Belongs to the multi antimicrobial extrusion (MATE) (TC 2.A.66.1) family.</text>
</comment>
<feature type="transmembrane region" description="Helical" evidence="6">
    <location>
        <begin position="34"/>
        <end position="56"/>
    </location>
</feature>
<dbReference type="PANTHER" id="PTHR11206">
    <property type="entry name" value="MULTIDRUG RESISTANCE PROTEIN"/>
    <property type="match status" value="1"/>
</dbReference>
<feature type="transmembrane region" description="Helical" evidence="6">
    <location>
        <begin position="258"/>
        <end position="279"/>
    </location>
</feature>
<dbReference type="NCBIfam" id="TIGR00797">
    <property type="entry name" value="matE"/>
    <property type="match status" value="1"/>
</dbReference>
<evidence type="ECO:0000256" key="3">
    <source>
        <dbReference type="ARBA" id="ARBA00022692"/>
    </source>
</evidence>
<keyword evidence="4 6" id="KW-1133">Transmembrane helix</keyword>
<dbReference type="OMA" id="CRAAEHN"/>